<dbReference type="AlphaFoldDB" id="A0A834QVR7"/>
<evidence type="ECO:0000313" key="3">
    <source>
        <dbReference type="Proteomes" id="UP000662637"/>
    </source>
</evidence>
<feature type="compositionally biased region" description="Basic residues" evidence="1">
    <location>
        <begin position="173"/>
        <end position="182"/>
    </location>
</feature>
<organism evidence="2 3">
    <name type="scientific">Marmota monax</name>
    <name type="common">Woodchuck</name>
    <dbReference type="NCBI Taxonomy" id="9995"/>
    <lineage>
        <taxon>Eukaryota</taxon>
        <taxon>Metazoa</taxon>
        <taxon>Chordata</taxon>
        <taxon>Craniata</taxon>
        <taxon>Vertebrata</taxon>
        <taxon>Euteleostomi</taxon>
        <taxon>Mammalia</taxon>
        <taxon>Eutheria</taxon>
        <taxon>Euarchontoglires</taxon>
        <taxon>Glires</taxon>
        <taxon>Rodentia</taxon>
        <taxon>Sciuromorpha</taxon>
        <taxon>Sciuridae</taxon>
        <taxon>Xerinae</taxon>
        <taxon>Marmotini</taxon>
        <taxon>Marmota</taxon>
    </lineage>
</organism>
<comment type="caution">
    <text evidence="2">The sequence shown here is derived from an EMBL/GenBank/DDBJ whole genome shotgun (WGS) entry which is preliminary data.</text>
</comment>
<reference evidence="2" key="1">
    <citation type="submission" date="2020-08" db="EMBL/GenBank/DDBJ databases">
        <authorList>
            <person name="Shumante A."/>
            <person name="Zimin A.V."/>
            <person name="Puiu D."/>
            <person name="Salzberg S.L."/>
        </authorList>
    </citation>
    <scope>NUCLEOTIDE SEQUENCE</scope>
    <source>
        <strain evidence="2">WC2-LM</strain>
        <tissue evidence="2">Liver</tissue>
    </source>
</reference>
<name>A0A834QVR7_MARMO</name>
<protein>
    <submittedName>
        <fullName evidence="2">Uncharacterized protein</fullName>
    </submittedName>
</protein>
<dbReference type="EMBL" id="WJEC01000248">
    <property type="protein sequence ID" value="KAF7484582.1"/>
    <property type="molecule type" value="Genomic_DNA"/>
</dbReference>
<sequence length="245" mass="25534">MGQWRREAEGMRGVRRAALGLQGCGADPALSPLLTQLGQLLTPPRSPREQGGGQEWPLYGLLPAHSNLHAFPRKAKLPTWSPQSALGRRTVRGLDVPTGRSGGPRGDEAVPGAQPRNTPGPSPVAALSRAFNPGHTVGGPGRPRRAGPGTAAPSVAQRHGDAEGAVTAGTGHRLLRGRGRRCRTAEEPYVESGAGAAGGAGDGDTWHRHREILVAPLQDKLVAAHRAARDAASQGTKAEKEHSCP</sequence>
<proteinExistence type="predicted"/>
<feature type="region of interest" description="Disordered" evidence="1">
    <location>
        <begin position="223"/>
        <end position="245"/>
    </location>
</feature>
<dbReference type="Proteomes" id="UP000662637">
    <property type="component" value="Unassembled WGS sequence"/>
</dbReference>
<accession>A0A834QVR7</accession>
<gene>
    <name evidence="2" type="ORF">GHT09_003919</name>
</gene>
<feature type="region of interest" description="Disordered" evidence="1">
    <location>
        <begin position="80"/>
        <end position="205"/>
    </location>
</feature>
<evidence type="ECO:0000313" key="2">
    <source>
        <dbReference type="EMBL" id="KAF7484582.1"/>
    </source>
</evidence>
<evidence type="ECO:0000256" key="1">
    <source>
        <dbReference type="SAM" id="MobiDB-lite"/>
    </source>
</evidence>